<dbReference type="Gene3D" id="3.30.1360.120">
    <property type="entry name" value="Probable tRNA modification gtpase trme, domain 1"/>
    <property type="match status" value="1"/>
</dbReference>
<dbReference type="GO" id="GO:0016226">
    <property type="term" value="P:iron-sulfur cluster assembly"/>
    <property type="evidence" value="ECO:0007669"/>
    <property type="project" value="TreeGrafter"/>
</dbReference>
<evidence type="ECO:0000256" key="1">
    <source>
        <dbReference type="ARBA" id="ARBA00022946"/>
    </source>
</evidence>
<dbReference type="InterPro" id="IPR017703">
    <property type="entry name" value="YgfZ/GCV_T_CS"/>
</dbReference>
<evidence type="ECO:0000313" key="3">
    <source>
        <dbReference type="EMBL" id="AIJ34171.1"/>
    </source>
</evidence>
<dbReference type="AlphaFoldDB" id="A0A076NPQ4"/>
<gene>
    <name evidence="3" type="ORF">CIMIT_09980</name>
    <name evidence="4" type="ORF">SAMEA4535761_02057</name>
</gene>
<dbReference type="RefSeq" id="WP_038592310.1">
    <property type="nucleotide sequence ID" value="NZ_CP009211.1"/>
</dbReference>
<accession>A0A076NPQ4</accession>
<dbReference type="PANTHER" id="PTHR22602">
    <property type="entry name" value="TRANSFERASE CAF17, MITOCHONDRIAL-RELATED"/>
    <property type="match status" value="1"/>
</dbReference>
<dbReference type="InterPro" id="IPR057460">
    <property type="entry name" value="CAF17_C"/>
</dbReference>
<proteinExistence type="predicted"/>
<reference evidence="3 5" key="1">
    <citation type="submission" date="2014-08" db="EMBL/GenBank/DDBJ databases">
        <title>Complete genome sequence of Corynebacterium imitans DSM 44264, isolated from a five-month-old boy with suspected pharyngeal diphtheria.</title>
        <authorList>
            <person name="Mollmann S."/>
            <person name="Albersmeier A."/>
            <person name="Ruckert C."/>
            <person name="Tauch A."/>
        </authorList>
    </citation>
    <scope>NUCLEOTIDE SEQUENCE [LARGE SCALE GENOMIC DNA]</scope>
    <source>
        <strain evidence="3 5">DSM 44264</strain>
    </source>
</reference>
<dbReference type="Pfam" id="PF25455">
    <property type="entry name" value="Beta-barrel_CAF17_C"/>
    <property type="match status" value="1"/>
</dbReference>
<dbReference type="Proteomes" id="UP000215374">
    <property type="component" value="Chromosome 1"/>
</dbReference>
<dbReference type="EMBL" id="LT906467">
    <property type="protein sequence ID" value="SNV82489.1"/>
    <property type="molecule type" value="Genomic_DNA"/>
</dbReference>
<feature type="domain" description="CAF17 C-terminal" evidence="2">
    <location>
        <begin position="260"/>
        <end position="326"/>
    </location>
</feature>
<keyword evidence="3" id="KW-0489">Methyltransferase</keyword>
<reference evidence="4 6" key="2">
    <citation type="submission" date="2017-06" db="EMBL/GenBank/DDBJ databases">
        <authorList>
            <consortium name="Pathogen Informatics"/>
        </authorList>
    </citation>
    <scope>NUCLEOTIDE SEQUENCE [LARGE SCALE GENOMIC DNA]</scope>
    <source>
        <strain evidence="4 6">NCTC13015</strain>
    </source>
</reference>
<dbReference type="HOGENOM" id="CLU_007884_6_0_11"/>
<dbReference type="GO" id="GO:0008168">
    <property type="term" value="F:methyltransferase activity"/>
    <property type="evidence" value="ECO:0007669"/>
    <property type="project" value="UniProtKB-KW"/>
</dbReference>
<dbReference type="PANTHER" id="PTHR22602:SF0">
    <property type="entry name" value="TRANSFERASE CAF17, MITOCHONDRIAL-RELATED"/>
    <property type="match status" value="1"/>
</dbReference>
<evidence type="ECO:0000313" key="4">
    <source>
        <dbReference type="EMBL" id="SNV82489.1"/>
    </source>
</evidence>
<dbReference type="InterPro" id="IPR045179">
    <property type="entry name" value="YgfZ/GcvT"/>
</dbReference>
<evidence type="ECO:0000259" key="2">
    <source>
        <dbReference type="Pfam" id="PF25455"/>
    </source>
</evidence>
<dbReference type="OrthoDB" id="9796287at2"/>
<dbReference type="EMBL" id="CP009211">
    <property type="protein sequence ID" value="AIJ34171.1"/>
    <property type="molecule type" value="Genomic_DNA"/>
</dbReference>
<keyword evidence="5" id="KW-1185">Reference proteome</keyword>
<keyword evidence="3" id="KW-0808">Transferase</keyword>
<sequence length="349" mass="37929">MSYSSDLLQLPGATPIEGNPLAEGVAWHYGNPLAEQQGTRLIDRSHRRVIAVAGKDAAEFLHNLLSQKLIDVPSSFSASALDLDIQGHILHHTDIALVDGTFYLDVPAAQFDSFADYLRKMVFWSEVTVEEADLAVLSLLSPNGEFPEVPEATFSRRVDAFAPARMDFAVPRDQALEVARRLRDEAGVDFAGLMAFTAARVRNVEPELGVDLDEKSIPHEVPRLINRGEHVGAVHLNKGCYRGQETVARVENLGRSPRLLVMLQLDGSAPNEPQPGDTITANGRKVGRLGTVVHDADYGPIALALVKRSALEAPLDIDGVAASVDKDSLPTDEGEKLGRLAVEKLRRGQ</sequence>
<protein>
    <submittedName>
        <fullName evidence="3">Aminomethyltransferase</fullName>
    </submittedName>
</protein>
<keyword evidence="1" id="KW-0809">Transit peptide</keyword>
<evidence type="ECO:0000313" key="5">
    <source>
        <dbReference type="Proteomes" id="UP000028780"/>
    </source>
</evidence>
<evidence type="ECO:0000313" key="6">
    <source>
        <dbReference type="Proteomes" id="UP000215374"/>
    </source>
</evidence>
<dbReference type="GO" id="GO:0032259">
    <property type="term" value="P:methylation"/>
    <property type="evidence" value="ECO:0007669"/>
    <property type="project" value="UniProtKB-KW"/>
</dbReference>
<dbReference type="eggNOG" id="COG0354">
    <property type="taxonomic scope" value="Bacteria"/>
</dbReference>
<dbReference type="SUPFAM" id="SSF103025">
    <property type="entry name" value="Folate-binding domain"/>
    <property type="match status" value="1"/>
</dbReference>
<name>A0A076NPQ4_9CORY</name>
<organism evidence="3 5">
    <name type="scientific">Corynebacterium imitans</name>
    <dbReference type="NCBI Taxonomy" id="156978"/>
    <lineage>
        <taxon>Bacteria</taxon>
        <taxon>Bacillati</taxon>
        <taxon>Actinomycetota</taxon>
        <taxon>Actinomycetes</taxon>
        <taxon>Mycobacteriales</taxon>
        <taxon>Corynebacteriaceae</taxon>
        <taxon>Corynebacterium</taxon>
    </lineage>
</organism>
<dbReference type="NCBIfam" id="TIGR03317">
    <property type="entry name" value="ygfZ_signature"/>
    <property type="match status" value="1"/>
</dbReference>
<dbReference type="KEGG" id="cii:CIMIT_09980"/>
<dbReference type="InterPro" id="IPR027266">
    <property type="entry name" value="TrmE/GcvT-like"/>
</dbReference>
<dbReference type="Proteomes" id="UP000028780">
    <property type="component" value="Chromosome"/>
</dbReference>
<dbReference type="STRING" id="156978.CIMIT_09980"/>